<dbReference type="AlphaFoldDB" id="A0A024FWK8"/>
<organism evidence="1 2">
    <name type="scientific">Albugo candida</name>
    <dbReference type="NCBI Taxonomy" id="65357"/>
    <lineage>
        <taxon>Eukaryota</taxon>
        <taxon>Sar</taxon>
        <taxon>Stramenopiles</taxon>
        <taxon>Oomycota</taxon>
        <taxon>Peronosporomycetes</taxon>
        <taxon>Albuginales</taxon>
        <taxon>Albuginaceae</taxon>
        <taxon>Albugo</taxon>
    </lineage>
</organism>
<comment type="caution">
    <text evidence="1">The sequence shown here is derived from an EMBL/GenBank/DDBJ whole genome shotgun (WGS) entry which is preliminary data.</text>
</comment>
<evidence type="ECO:0000313" key="1">
    <source>
        <dbReference type="EMBL" id="CCI11475.1"/>
    </source>
</evidence>
<proteinExistence type="predicted"/>
<gene>
    <name evidence="1" type="ORF">BN9_129700</name>
</gene>
<protein>
    <submittedName>
        <fullName evidence="1">Uncharacterized protein</fullName>
    </submittedName>
</protein>
<dbReference type="InParanoid" id="A0A024FWK8"/>
<keyword evidence="2" id="KW-1185">Reference proteome</keyword>
<evidence type="ECO:0000313" key="2">
    <source>
        <dbReference type="Proteomes" id="UP000053237"/>
    </source>
</evidence>
<sequence>MAQSRRACVEWFSHWMLSSCRKESYLLQIERRRFCLFFWMKGNFQLFVDYPEKSLLETLAVHSFHAIQKVSIVHHESVLFCIKYCCSFLHESYPFFIYWKLCFAFFHYVFFSICPSHKRIWEVGSVLEFLN</sequence>
<reference evidence="1 2" key="1">
    <citation type="submission" date="2012-05" db="EMBL/GenBank/DDBJ databases">
        <title>Recombination and specialization in a pathogen metapopulation.</title>
        <authorList>
            <person name="Gardiner A."/>
            <person name="Kemen E."/>
            <person name="Schultz-Larsen T."/>
            <person name="MacLean D."/>
            <person name="Van Oosterhout C."/>
            <person name="Jones J.D.G."/>
        </authorList>
    </citation>
    <scope>NUCLEOTIDE SEQUENCE [LARGE SCALE GENOMIC DNA]</scope>
    <source>
        <strain evidence="1 2">Ac Nc2</strain>
    </source>
</reference>
<accession>A0A024FWK8</accession>
<dbReference type="EMBL" id="CAIX01001078">
    <property type="protein sequence ID" value="CCI11475.1"/>
    <property type="molecule type" value="Genomic_DNA"/>
</dbReference>
<dbReference type="Proteomes" id="UP000053237">
    <property type="component" value="Unassembled WGS sequence"/>
</dbReference>
<name>A0A024FWK8_9STRA</name>